<sequence length="221" mass="26234">MKGRNIWKNISELDDYFITYLLYKEGKSIESIAIIRKMSKSEVEKDIIKSKIFFSKDAKKDDELIKIISLSKKERIAYLNNMTKDEKNKLSDEIYKRYIKFKNQEDRMILIWLIGELDEDRFLPFLRMELRSKNVNYRRLSCSALGKMNRKETKDWLETALRDENPQVRQYATKALSGIGDEYTIKLLEKIAIVDEKEYVKRGAKKSIEEIKNRLKIGVNN</sequence>
<dbReference type="InterPro" id="IPR011989">
    <property type="entry name" value="ARM-like"/>
</dbReference>
<gene>
    <name evidence="1" type="ORF">NSA23_02380</name>
</gene>
<organism evidence="1 2">
    <name type="scientific">Anaerosalibacter massiliensis</name>
    <dbReference type="NCBI Taxonomy" id="1347392"/>
    <lineage>
        <taxon>Bacteria</taxon>
        <taxon>Bacillati</taxon>
        <taxon>Bacillota</taxon>
        <taxon>Tissierellia</taxon>
        <taxon>Tissierellales</taxon>
        <taxon>Sporanaerobacteraceae</taxon>
        <taxon>Anaerosalibacter</taxon>
    </lineage>
</organism>
<comment type="caution">
    <text evidence="1">The sequence shown here is derived from an EMBL/GenBank/DDBJ whole genome shotgun (WGS) entry which is preliminary data.</text>
</comment>
<dbReference type="Proteomes" id="UP001142078">
    <property type="component" value="Unassembled WGS sequence"/>
</dbReference>
<name>A0A9X2MGW6_9FIRM</name>
<dbReference type="Gene3D" id="1.25.10.10">
    <property type="entry name" value="Leucine-rich Repeat Variant"/>
    <property type="match status" value="1"/>
</dbReference>
<protein>
    <submittedName>
        <fullName evidence="1">HEAT repeat domain-containing protein</fullName>
    </submittedName>
</protein>
<dbReference type="EMBL" id="JANJZL010000001">
    <property type="protein sequence ID" value="MCR2042957.1"/>
    <property type="molecule type" value="Genomic_DNA"/>
</dbReference>
<dbReference type="Pfam" id="PF13646">
    <property type="entry name" value="HEAT_2"/>
    <property type="match status" value="1"/>
</dbReference>
<accession>A0A9X2MGW6</accession>
<dbReference type="RefSeq" id="WP_042681366.1">
    <property type="nucleotide sequence ID" value="NZ_CABKTM010000043.1"/>
</dbReference>
<dbReference type="InterPro" id="IPR016024">
    <property type="entry name" value="ARM-type_fold"/>
</dbReference>
<dbReference type="SUPFAM" id="SSF48371">
    <property type="entry name" value="ARM repeat"/>
    <property type="match status" value="1"/>
</dbReference>
<dbReference type="OrthoDB" id="1706421at2"/>
<keyword evidence="2" id="KW-1185">Reference proteome</keyword>
<evidence type="ECO:0000313" key="2">
    <source>
        <dbReference type="Proteomes" id="UP001142078"/>
    </source>
</evidence>
<reference evidence="1" key="1">
    <citation type="submission" date="2022-07" db="EMBL/GenBank/DDBJ databases">
        <title>Enhanced cultured diversity of the mouse gut microbiota enables custom-made synthetic communities.</title>
        <authorList>
            <person name="Afrizal A."/>
        </authorList>
    </citation>
    <scope>NUCLEOTIDE SEQUENCE</scope>
    <source>
        <strain evidence="1">DSM 29482</strain>
    </source>
</reference>
<proteinExistence type="predicted"/>
<dbReference type="AlphaFoldDB" id="A0A9X2MGW6"/>
<evidence type="ECO:0000313" key="1">
    <source>
        <dbReference type="EMBL" id="MCR2042957.1"/>
    </source>
</evidence>